<protein>
    <recommendedName>
        <fullName evidence="2">Apple domain-containing protein</fullName>
    </recommendedName>
</protein>
<dbReference type="Pfam" id="PF00024">
    <property type="entry name" value="PAN_1"/>
    <property type="match status" value="3"/>
</dbReference>
<feature type="compositionally biased region" description="Basic and acidic residues" evidence="1">
    <location>
        <begin position="303"/>
        <end position="371"/>
    </location>
</feature>
<dbReference type="GO" id="GO:0009653">
    <property type="term" value="P:anatomical structure morphogenesis"/>
    <property type="evidence" value="ECO:0007669"/>
    <property type="project" value="TreeGrafter"/>
</dbReference>
<evidence type="ECO:0000259" key="2">
    <source>
        <dbReference type="PROSITE" id="PS50948"/>
    </source>
</evidence>
<feature type="region of interest" description="Disordered" evidence="1">
    <location>
        <begin position="94"/>
        <end position="144"/>
    </location>
</feature>
<dbReference type="InterPro" id="IPR003609">
    <property type="entry name" value="Pan_app"/>
</dbReference>
<dbReference type="PANTHER" id="PTHR47327">
    <property type="entry name" value="FI18240P1-RELATED"/>
    <property type="match status" value="1"/>
</dbReference>
<organism evidence="3 4">
    <name type="scientific">Exocentrus adspersus</name>
    <dbReference type="NCBI Taxonomy" id="1586481"/>
    <lineage>
        <taxon>Eukaryota</taxon>
        <taxon>Metazoa</taxon>
        <taxon>Ecdysozoa</taxon>
        <taxon>Arthropoda</taxon>
        <taxon>Hexapoda</taxon>
        <taxon>Insecta</taxon>
        <taxon>Pterygota</taxon>
        <taxon>Neoptera</taxon>
        <taxon>Endopterygota</taxon>
        <taxon>Coleoptera</taxon>
        <taxon>Polyphaga</taxon>
        <taxon>Cucujiformia</taxon>
        <taxon>Chrysomeloidea</taxon>
        <taxon>Cerambycidae</taxon>
        <taxon>Lamiinae</taxon>
        <taxon>Acanthocinini</taxon>
        <taxon>Exocentrus</taxon>
    </lineage>
</organism>
<evidence type="ECO:0000313" key="3">
    <source>
        <dbReference type="EMBL" id="KAJ8924277.1"/>
    </source>
</evidence>
<feature type="compositionally biased region" description="Basic and acidic residues" evidence="1">
    <location>
        <begin position="392"/>
        <end position="428"/>
    </location>
</feature>
<dbReference type="InterPro" id="IPR052774">
    <property type="entry name" value="Celegans_DevNeuronal_Protein"/>
</dbReference>
<feature type="domain" description="Apple" evidence="2">
    <location>
        <begin position="1135"/>
        <end position="1221"/>
    </location>
</feature>
<sequence>CYERLAIGQRLNQKNVYKHFEYNTLQECQAACTKQQNGCRAFSFGIGTKGNGTCELSSDPVKETADLKPIGTVPDTDYDLYIKKLGCSVVVEKNPYDKPPPDYPETTNSVPSPESKPSPDNSRPNDKFQPLENGYPKPPFPSNFNNRYYLPPTPENVDHVQTLVSVASGPNSYLHPVHDILVGDRPYMYGVPNPPKPMGCCEKNRDCCAPSDLPPYRPPALNHPYDPRPVYRPKPDDLDQGYGRPSRPQYGGVNRPYDRPNPPHEKPNRPDLLDRPDRPYDRPSRPDSLDRPDRPYDGPSRPDSLDRPYRPYDRPSRPDSLDRPDPSYDRPSRPDTLDRPYGRPTRPYDESNSLDRPDRPYERPIRPDRPYDGPNSLDRPDPSYSRPQDLPYDTKRWDSRPDLEYDKFIGGGVHDRFKPGRPYDERPPKRPLRPEGPPYDSRPNSVYYDGPLLPKYGSVIPHPDYYDRTPGIGYQEDDATPDPDKPSRPSSYPDKPSKPPTDYPDRPSKPPPDFYPPSPPSDSQGSGKPNVTGSSSPGYQYDKPTKPFPDPNGKPDSGAPYPVASTDDGYGSVGPDNPNGGNVYDKPGGGGYGYGKPTGSKPSYGEKGSIVSTSIGPHGEQITSIITELKGTCFRRVLAGKRAARRCVRRSLTCETVEQCQRECAEEKYFICEGFNYRYDPTGRGKGDCELLDLPLSQLDIGRDLYPDPDYDYYERDRNAASVNCKQWPSAGVGYYPSRGGYGYGNRGSYASVGGRYSYDYGSNWYPIDRRYDGKGPPAYKGDRGPSRPDYSLRRPGDRWVDDDDYRYPVTKPGYSDYDNRPNGNRRGDYSFHHSHSQDYENSRRYYHDRDRYDYKGNRGIHYLPAHFYQPPYEPDRDPYKQYEPYLPPKRFYDSAPDSDNHKYYNRDRNWSSYGNFGHQDSYYGYKYQYNNRNRYDIDTKNYYLPPKADLPKGWGLYGGTYGNGGNGYHYDSYGNKHSYDYWGIYKYDDRKYYEPPPNSFGGYLPEQGVRRPSAGYLPKPPGGSYLPKHPPGGSLYLPSRPPGGNYLPSPPSGGGYLPSPPSGGGYFPSPPPRGSYLPKPPPAGNYLPLPAKPGIQGSNFGYGHGIISTDNLDNSLLPAEPRRPPTYDFIRDECSLRSAAGFRLHKGIVKKFYAVPNIYECELLCFKEKQFHCTSYAYRYTISLAAPTDNCYLSNRDYKELDYYTDLEPDRDFDIYTMNNKDTCEAPIIHGRDNSECFWRVRSGQRLAHKVVRDSLTAKSIVECQLECLRSTRFTCRAFSYRYGSPVIGGVIDNCQLTDWPYYELDPLSHFVPESGFEIYERGSFGHGCEPDHFTIGNKLKKDEGTKVDQLCYVGFGSPARLLPQATKKTLFAPTELDCKAECSQAREGTLFQCMSFSYRSGGPKGVPNCQLSDILQRDLLPNVDYVQDPDYWLFAWDNYSPECINLANRPVHDNTVGKEVGIDERYGWDIFHALDTWRVYSVSGWPCRRGSLCQENREAGFWFCELEGGDKNSWDYCCRPDHQCGASDGYRYQWCYVGPAKTQWRKCNDRYYPYVHNVVGKVDISKLYLPVPEKPWRPSPYRAGARPDRPPAPAFDPPPTPSLDEYEKLFDNQFLDPPKPGGFGGFIQARHWPVSYLHKEMPPNHTDSEPRFLRMETKDNPKYAAIQNLIQVIKNNDLNNVQYHISNESNNANDILFVKIPLPTNFTKEVTTSKRNSVQSNTTVSLESVYSDDDSNDRNEQSKRSHKALVATPTKQERGNGRDLPYQSTSAPPWLPKDKEETSYRFESASYRPVGVYRRGFVTRTNNTQGRLSF</sequence>
<dbReference type="SUPFAM" id="SSF57414">
    <property type="entry name" value="Hairpin loop containing domain-like"/>
    <property type="match status" value="3"/>
</dbReference>
<evidence type="ECO:0000256" key="1">
    <source>
        <dbReference type="SAM" id="MobiDB-lite"/>
    </source>
</evidence>
<dbReference type="Proteomes" id="UP001159042">
    <property type="component" value="Unassembled WGS sequence"/>
</dbReference>
<feature type="region of interest" description="Disordered" evidence="1">
    <location>
        <begin position="1581"/>
        <end position="1603"/>
    </location>
</feature>
<keyword evidence="4" id="KW-1185">Reference proteome</keyword>
<evidence type="ECO:0000313" key="4">
    <source>
        <dbReference type="Proteomes" id="UP001159042"/>
    </source>
</evidence>
<feature type="region of interest" description="Disordered" evidence="1">
    <location>
        <begin position="215"/>
        <end position="607"/>
    </location>
</feature>
<feature type="compositionally biased region" description="Pro residues" evidence="1">
    <location>
        <begin position="509"/>
        <end position="520"/>
    </location>
</feature>
<feature type="region of interest" description="Disordered" evidence="1">
    <location>
        <begin position="1004"/>
        <end position="1084"/>
    </location>
</feature>
<reference evidence="3 4" key="1">
    <citation type="journal article" date="2023" name="Insect Mol. Biol.">
        <title>Genome sequencing provides insights into the evolution of gene families encoding plant cell wall-degrading enzymes in longhorned beetles.</title>
        <authorList>
            <person name="Shin N.R."/>
            <person name="Okamura Y."/>
            <person name="Kirsch R."/>
            <person name="Pauchet Y."/>
        </authorList>
    </citation>
    <scope>NUCLEOTIDE SEQUENCE [LARGE SCALE GENOMIC DNA]</scope>
    <source>
        <strain evidence="3">EAD_L_NR</strain>
    </source>
</reference>
<feature type="compositionally biased region" description="Gly residues" evidence="1">
    <location>
        <begin position="1053"/>
        <end position="1067"/>
    </location>
</feature>
<dbReference type="CDD" id="cd01099">
    <property type="entry name" value="PAN_AP_HGF"/>
    <property type="match status" value="3"/>
</dbReference>
<feature type="compositionally biased region" description="Basic and acidic residues" evidence="1">
    <location>
        <begin position="826"/>
        <end position="847"/>
    </location>
</feature>
<feature type="domain" description="Apple" evidence="2">
    <location>
        <begin position="1238"/>
        <end position="1325"/>
    </location>
</feature>
<dbReference type="PROSITE" id="PS50948">
    <property type="entry name" value="PAN"/>
    <property type="match status" value="4"/>
</dbReference>
<proteinExistence type="predicted"/>
<name>A0AAV8WDJ9_9CUCU</name>
<gene>
    <name evidence="3" type="ORF">NQ315_007069</name>
</gene>
<dbReference type="Gene3D" id="3.50.4.10">
    <property type="entry name" value="Hepatocyte Growth Factor"/>
    <property type="match status" value="5"/>
</dbReference>
<dbReference type="EMBL" id="JANEYG010000003">
    <property type="protein sequence ID" value="KAJ8924277.1"/>
    <property type="molecule type" value="Genomic_DNA"/>
</dbReference>
<feature type="compositionally biased region" description="Pro residues" evidence="1">
    <location>
        <begin position="1592"/>
        <end position="1603"/>
    </location>
</feature>
<feature type="compositionally biased region" description="Pro residues" evidence="1">
    <location>
        <begin position="1069"/>
        <end position="1084"/>
    </location>
</feature>
<feature type="domain" description="Apple" evidence="2">
    <location>
        <begin position="1"/>
        <end position="87"/>
    </location>
</feature>
<accession>A0AAV8WDJ9</accession>
<feature type="domain" description="Apple" evidence="2">
    <location>
        <begin position="633"/>
        <end position="718"/>
    </location>
</feature>
<dbReference type="SMART" id="SM00473">
    <property type="entry name" value="PAN_AP"/>
    <property type="match status" value="5"/>
</dbReference>
<feature type="non-terminal residue" evidence="3">
    <location>
        <position position="1"/>
    </location>
</feature>
<dbReference type="PANTHER" id="PTHR47327:SF13">
    <property type="entry name" value="APPLE DOMAIN-CONTAINING PROTEIN"/>
    <property type="match status" value="1"/>
</dbReference>
<feature type="compositionally biased region" description="Polar residues" evidence="1">
    <location>
        <begin position="1713"/>
        <end position="1730"/>
    </location>
</feature>
<feature type="compositionally biased region" description="Gly residues" evidence="1">
    <location>
        <begin position="587"/>
        <end position="596"/>
    </location>
</feature>
<comment type="caution">
    <text evidence="3">The sequence shown here is derived from an EMBL/GenBank/DDBJ whole genome shotgun (WGS) entry which is preliminary data.</text>
</comment>
<feature type="compositionally biased region" description="Basic and acidic residues" evidence="1">
    <location>
        <begin position="781"/>
        <end position="800"/>
    </location>
</feature>
<feature type="compositionally biased region" description="Basic and acidic residues" evidence="1">
    <location>
        <begin position="256"/>
        <end position="296"/>
    </location>
</feature>
<feature type="region of interest" description="Disordered" evidence="1">
    <location>
        <begin position="776"/>
        <end position="847"/>
    </location>
</feature>
<feature type="region of interest" description="Disordered" evidence="1">
    <location>
        <begin position="1713"/>
        <end position="1787"/>
    </location>
</feature>